<gene>
    <name evidence="8" type="ORF">FOM92_00535</name>
</gene>
<dbReference type="InterPro" id="IPR011010">
    <property type="entry name" value="DNA_brk_join_enz"/>
</dbReference>
<dbReference type="PANTHER" id="PTHR30629">
    <property type="entry name" value="PROPHAGE INTEGRASE"/>
    <property type="match status" value="1"/>
</dbReference>
<dbReference type="GO" id="GO:0003677">
    <property type="term" value="F:DNA binding"/>
    <property type="evidence" value="ECO:0007669"/>
    <property type="project" value="UniProtKB-UniRule"/>
</dbReference>
<sequence>MSKKSISKTEVDKARPGSKDYFLWDDKVKGFGLKVTPKGGKIYVLQFRIAKAGKALSATAPRRRALGKHGALTPEQARLLAKKRLSYILEKGSDPWEDEAEQLVIADAEKAGKASLIFSRLAAEWLDDYENHKRRRASSVSQAKLVVRNHLDPALGSISAPDITRTDMQRVIDAISPNKRAMRRNVFAYSSVLFGWMRRRGYIERNPIEYIDKPEAPASRDRVLNDAELSAIWKASYSIAQPFGPFVRMLILTIQRRGEVAAMNWLELDRKAATWIIPADRAKNGMAHIVHLSKAVITELDALAGGDAWPKAGYVLTTTTRTPISGISKAKRALDMKISEEMQMPAWRLHDLRRTGATRLQQQGVRFEVTEAVLNHVSGAKSGVAGVYQRHDWKAEKKAALESYAVRLMKLCEKK</sequence>
<dbReference type="InterPro" id="IPR025166">
    <property type="entry name" value="Integrase_DNA_bind_dom"/>
</dbReference>
<protein>
    <submittedName>
        <fullName evidence="8">Tyrosine-type recombinase/integrase</fullName>
    </submittedName>
</protein>
<dbReference type="InterPro" id="IPR044068">
    <property type="entry name" value="CB"/>
</dbReference>
<organism evidence="8 9">
    <name type="scientific">Sphingorhabdus contaminans</name>
    <dbReference type="NCBI Taxonomy" id="1343899"/>
    <lineage>
        <taxon>Bacteria</taxon>
        <taxon>Pseudomonadati</taxon>
        <taxon>Pseudomonadota</taxon>
        <taxon>Alphaproteobacteria</taxon>
        <taxon>Sphingomonadales</taxon>
        <taxon>Sphingomonadaceae</taxon>
        <taxon>Sphingorhabdus</taxon>
    </lineage>
</organism>
<dbReference type="InterPro" id="IPR050808">
    <property type="entry name" value="Phage_Integrase"/>
</dbReference>
<reference evidence="8 9" key="1">
    <citation type="submission" date="2019-07" db="EMBL/GenBank/DDBJ databases">
        <authorList>
            <person name="Park M."/>
        </authorList>
    </citation>
    <scope>NUCLEOTIDE SEQUENCE [LARGE SCALE GENOMIC DNA]</scope>
    <source>
        <strain evidence="8 9">KCTC32445</strain>
    </source>
</reference>
<dbReference type="PROSITE" id="PS51900">
    <property type="entry name" value="CB"/>
    <property type="match status" value="1"/>
</dbReference>
<dbReference type="PANTHER" id="PTHR30629:SF2">
    <property type="entry name" value="PROPHAGE INTEGRASE INTS-RELATED"/>
    <property type="match status" value="1"/>
</dbReference>
<evidence type="ECO:0000259" key="7">
    <source>
        <dbReference type="PROSITE" id="PS51900"/>
    </source>
</evidence>
<dbReference type="Pfam" id="PF00589">
    <property type="entry name" value="Phage_integrase"/>
    <property type="match status" value="1"/>
</dbReference>
<name>A0A553WH24_9SPHN</name>
<dbReference type="Proteomes" id="UP000320160">
    <property type="component" value="Unassembled WGS sequence"/>
</dbReference>
<dbReference type="InterPro" id="IPR004107">
    <property type="entry name" value="Integrase_SAM-like_N"/>
</dbReference>
<dbReference type="Gene3D" id="3.30.160.390">
    <property type="entry name" value="Integrase, DNA-binding domain"/>
    <property type="match status" value="1"/>
</dbReference>
<keyword evidence="9" id="KW-1185">Reference proteome</keyword>
<evidence type="ECO:0000313" key="9">
    <source>
        <dbReference type="Proteomes" id="UP000320160"/>
    </source>
</evidence>
<feature type="domain" description="Core-binding (CB)" evidence="7">
    <location>
        <begin position="116"/>
        <end position="198"/>
    </location>
</feature>
<evidence type="ECO:0000256" key="1">
    <source>
        <dbReference type="ARBA" id="ARBA00008857"/>
    </source>
</evidence>
<dbReference type="PROSITE" id="PS51898">
    <property type="entry name" value="TYR_RECOMBINASE"/>
    <property type="match status" value="1"/>
</dbReference>
<keyword evidence="3 5" id="KW-0238">DNA-binding</keyword>
<evidence type="ECO:0000259" key="6">
    <source>
        <dbReference type="PROSITE" id="PS51898"/>
    </source>
</evidence>
<evidence type="ECO:0000313" key="8">
    <source>
        <dbReference type="EMBL" id="TSB03968.1"/>
    </source>
</evidence>
<dbReference type="InterPro" id="IPR002104">
    <property type="entry name" value="Integrase_catalytic"/>
</dbReference>
<proteinExistence type="inferred from homology"/>
<dbReference type="AlphaFoldDB" id="A0A553WH24"/>
<feature type="domain" description="Tyr recombinase" evidence="6">
    <location>
        <begin position="219"/>
        <end position="402"/>
    </location>
</feature>
<dbReference type="InterPro" id="IPR038488">
    <property type="entry name" value="Integrase_DNA-bd_sf"/>
</dbReference>
<dbReference type="RefSeq" id="WP_143774841.1">
    <property type="nucleotide sequence ID" value="NZ_VKKU01000001.1"/>
</dbReference>
<dbReference type="GO" id="GO:0006310">
    <property type="term" value="P:DNA recombination"/>
    <property type="evidence" value="ECO:0007669"/>
    <property type="project" value="UniProtKB-KW"/>
</dbReference>
<evidence type="ECO:0000256" key="5">
    <source>
        <dbReference type="PROSITE-ProRule" id="PRU01248"/>
    </source>
</evidence>
<evidence type="ECO:0000256" key="3">
    <source>
        <dbReference type="ARBA" id="ARBA00023125"/>
    </source>
</evidence>
<evidence type="ECO:0000256" key="2">
    <source>
        <dbReference type="ARBA" id="ARBA00022908"/>
    </source>
</evidence>
<dbReference type="SUPFAM" id="SSF56349">
    <property type="entry name" value="DNA breaking-rejoining enzymes"/>
    <property type="match status" value="1"/>
</dbReference>
<accession>A0A553WH24</accession>
<comment type="caution">
    <text evidence="8">The sequence shown here is derived from an EMBL/GenBank/DDBJ whole genome shotgun (WGS) entry which is preliminary data.</text>
</comment>
<evidence type="ECO:0000256" key="4">
    <source>
        <dbReference type="ARBA" id="ARBA00023172"/>
    </source>
</evidence>
<dbReference type="InterPro" id="IPR010998">
    <property type="entry name" value="Integrase_recombinase_N"/>
</dbReference>
<dbReference type="Gene3D" id="1.10.150.130">
    <property type="match status" value="1"/>
</dbReference>
<dbReference type="InterPro" id="IPR013762">
    <property type="entry name" value="Integrase-like_cat_sf"/>
</dbReference>
<keyword evidence="4" id="KW-0233">DNA recombination</keyword>
<dbReference type="Pfam" id="PF13356">
    <property type="entry name" value="Arm-DNA-bind_3"/>
    <property type="match status" value="1"/>
</dbReference>
<dbReference type="EMBL" id="VKKU01000001">
    <property type="protein sequence ID" value="TSB03968.1"/>
    <property type="molecule type" value="Genomic_DNA"/>
</dbReference>
<dbReference type="OrthoDB" id="7615137at2"/>
<keyword evidence="2" id="KW-0229">DNA integration</keyword>
<dbReference type="GO" id="GO:0015074">
    <property type="term" value="P:DNA integration"/>
    <property type="evidence" value="ECO:0007669"/>
    <property type="project" value="UniProtKB-KW"/>
</dbReference>
<comment type="similarity">
    <text evidence="1">Belongs to the 'phage' integrase family.</text>
</comment>
<dbReference type="Pfam" id="PF14659">
    <property type="entry name" value="Phage_int_SAM_3"/>
    <property type="match status" value="1"/>
</dbReference>
<dbReference type="Gene3D" id="1.10.443.10">
    <property type="entry name" value="Intergrase catalytic core"/>
    <property type="match status" value="1"/>
</dbReference>